<feature type="transmembrane region" description="Helical" evidence="2">
    <location>
        <begin position="12"/>
        <end position="37"/>
    </location>
</feature>
<organism evidence="3 4">
    <name type="scientific">Nonomuraea indica</name>
    <dbReference type="NCBI Taxonomy" id="1581193"/>
    <lineage>
        <taxon>Bacteria</taxon>
        <taxon>Bacillati</taxon>
        <taxon>Actinomycetota</taxon>
        <taxon>Actinomycetes</taxon>
        <taxon>Streptosporangiales</taxon>
        <taxon>Streptosporangiaceae</taxon>
        <taxon>Nonomuraea</taxon>
    </lineage>
</organism>
<comment type="caution">
    <text evidence="3">The sequence shown here is derived from an EMBL/GenBank/DDBJ whole genome shotgun (WGS) entry which is preliminary data.</text>
</comment>
<protein>
    <submittedName>
        <fullName evidence="3">Uncharacterized protein</fullName>
    </submittedName>
</protein>
<keyword evidence="2" id="KW-0472">Membrane</keyword>
<sequence>MIYGPSPERPRATGSASVIVLVSGLTCAVGFLLGYVIGLGSGESVAAPAAPRITVTMEEPVDPESSGPAVTPPAGGDPAATPPGPGDPAGTAPAATAPAATAPAATAPAGTAPAATAPAATAPAATAPGVTTTGGTNGVTAPAGNRTLVVGVDIHPGTYRTAGPATGQPMCYWARLKSTVPQAADIIAADMPRGAATVTIAPTDKAFQTGGCAEWTKV</sequence>
<reference evidence="3 4" key="1">
    <citation type="submission" date="2024-10" db="EMBL/GenBank/DDBJ databases">
        <title>The Natural Products Discovery Center: Release of the First 8490 Sequenced Strains for Exploring Actinobacteria Biosynthetic Diversity.</title>
        <authorList>
            <person name="Kalkreuter E."/>
            <person name="Kautsar S.A."/>
            <person name="Yang D."/>
            <person name="Bader C.D."/>
            <person name="Teijaro C.N."/>
            <person name="Fluegel L."/>
            <person name="Davis C.M."/>
            <person name="Simpson J.R."/>
            <person name="Lauterbach L."/>
            <person name="Steele A.D."/>
            <person name="Gui C."/>
            <person name="Meng S."/>
            <person name="Li G."/>
            <person name="Viehrig K."/>
            <person name="Ye F."/>
            <person name="Su P."/>
            <person name="Kiefer A.F."/>
            <person name="Nichols A."/>
            <person name="Cepeda A.J."/>
            <person name="Yan W."/>
            <person name="Fan B."/>
            <person name="Jiang Y."/>
            <person name="Adhikari A."/>
            <person name="Zheng C.-J."/>
            <person name="Schuster L."/>
            <person name="Cowan T.M."/>
            <person name="Smanski M.J."/>
            <person name="Chevrette M.G."/>
            <person name="De Carvalho L.P.S."/>
            <person name="Shen B."/>
        </authorList>
    </citation>
    <scope>NUCLEOTIDE SEQUENCE [LARGE SCALE GENOMIC DNA]</scope>
    <source>
        <strain evidence="3 4">NPDC049503</strain>
    </source>
</reference>
<evidence type="ECO:0000313" key="4">
    <source>
        <dbReference type="Proteomes" id="UP001612928"/>
    </source>
</evidence>
<dbReference type="EMBL" id="JBITMB010000004">
    <property type="protein sequence ID" value="MFI7441944.1"/>
    <property type="molecule type" value="Genomic_DNA"/>
</dbReference>
<keyword evidence="2" id="KW-1133">Transmembrane helix</keyword>
<evidence type="ECO:0000256" key="1">
    <source>
        <dbReference type="SAM" id="MobiDB-lite"/>
    </source>
</evidence>
<gene>
    <name evidence="3" type="ORF">ACIBP5_18445</name>
</gene>
<feature type="region of interest" description="Disordered" evidence="1">
    <location>
        <begin position="58"/>
        <end position="116"/>
    </location>
</feature>
<dbReference type="RefSeq" id="WP_397021916.1">
    <property type="nucleotide sequence ID" value="NZ_JBITMB010000004.1"/>
</dbReference>
<proteinExistence type="predicted"/>
<feature type="compositionally biased region" description="Low complexity" evidence="1">
    <location>
        <begin position="67"/>
        <end position="79"/>
    </location>
</feature>
<name>A0ABW8A5B0_9ACTN</name>
<accession>A0ABW8A5B0</accession>
<dbReference type="Proteomes" id="UP001612928">
    <property type="component" value="Unassembled WGS sequence"/>
</dbReference>
<keyword evidence="4" id="KW-1185">Reference proteome</keyword>
<feature type="compositionally biased region" description="Low complexity" evidence="1">
    <location>
        <begin position="88"/>
        <end position="116"/>
    </location>
</feature>
<evidence type="ECO:0000313" key="3">
    <source>
        <dbReference type="EMBL" id="MFI7441944.1"/>
    </source>
</evidence>
<keyword evidence="2" id="KW-0812">Transmembrane</keyword>
<evidence type="ECO:0000256" key="2">
    <source>
        <dbReference type="SAM" id="Phobius"/>
    </source>
</evidence>